<organism evidence="1 2">
    <name type="scientific">Thalassoglobus neptunius</name>
    <dbReference type="NCBI Taxonomy" id="1938619"/>
    <lineage>
        <taxon>Bacteria</taxon>
        <taxon>Pseudomonadati</taxon>
        <taxon>Planctomycetota</taxon>
        <taxon>Planctomycetia</taxon>
        <taxon>Planctomycetales</taxon>
        <taxon>Planctomycetaceae</taxon>
        <taxon>Thalassoglobus</taxon>
    </lineage>
</organism>
<name>A0A5C5X748_9PLAN</name>
<reference evidence="1 2" key="1">
    <citation type="submission" date="2019-02" db="EMBL/GenBank/DDBJ databases">
        <title>Deep-cultivation of Planctomycetes and their phenomic and genomic characterization uncovers novel biology.</title>
        <authorList>
            <person name="Wiegand S."/>
            <person name="Jogler M."/>
            <person name="Boedeker C."/>
            <person name="Pinto D."/>
            <person name="Vollmers J."/>
            <person name="Rivas-Marin E."/>
            <person name="Kohn T."/>
            <person name="Peeters S.H."/>
            <person name="Heuer A."/>
            <person name="Rast P."/>
            <person name="Oberbeckmann S."/>
            <person name="Bunk B."/>
            <person name="Jeske O."/>
            <person name="Meyerdierks A."/>
            <person name="Storesund J.E."/>
            <person name="Kallscheuer N."/>
            <person name="Luecker S."/>
            <person name="Lage O.M."/>
            <person name="Pohl T."/>
            <person name="Merkel B.J."/>
            <person name="Hornburger P."/>
            <person name="Mueller R.-W."/>
            <person name="Bruemmer F."/>
            <person name="Labrenz M."/>
            <person name="Spormann A.M."/>
            <person name="Op Den Camp H."/>
            <person name="Overmann J."/>
            <person name="Amann R."/>
            <person name="Jetten M.S.M."/>
            <person name="Mascher T."/>
            <person name="Medema M.H."/>
            <person name="Devos D.P."/>
            <person name="Kaster A.-K."/>
            <person name="Ovreas L."/>
            <person name="Rohde M."/>
            <person name="Galperin M.Y."/>
            <person name="Jogler C."/>
        </authorList>
    </citation>
    <scope>NUCLEOTIDE SEQUENCE [LARGE SCALE GENOMIC DNA]</scope>
    <source>
        <strain evidence="1 2">KOR42</strain>
    </source>
</reference>
<evidence type="ECO:0000313" key="1">
    <source>
        <dbReference type="EMBL" id="TWT58171.1"/>
    </source>
</evidence>
<dbReference type="AlphaFoldDB" id="A0A5C5X748"/>
<keyword evidence="2" id="KW-1185">Reference proteome</keyword>
<sequence length="136" mass="15102">MIVNSYPGIVANAVISLGRVSGGKRRRLLDSSESSIQKGQGRVMELPIEESGGSVPVFDCHILISGPDADGNCHGVVSNLPEVTATARSERDLLRKISEQFKSRIIEYRQQNKPIPWEPQRKPATGEQQRWFPVHL</sequence>
<dbReference type="OrthoDB" id="283927at2"/>
<protein>
    <submittedName>
        <fullName evidence="1">Uncharacterized protein</fullName>
    </submittedName>
</protein>
<gene>
    <name evidence="1" type="ORF">KOR42_15420</name>
</gene>
<accession>A0A5C5X748</accession>
<proteinExistence type="predicted"/>
<dbReference type="Proteomes" id="UP000317243">
    <property type="component" value="Unassembled WGS sequence"/>
</dbReference>
<dbReference type="RefSeq" id="WP_146508377.1">
    <property type="nucleotide sequence ID" value="NZ_SIHI01000001.1"/>
</dbReference>
<dbReference type="EMBL" id="SIHI01000001">
    <property type="protein sequence ID" value="TWT58171.1"/>
    <property type="molecule type" value="Genomic_DNA"/>
</dbReference>
<comment type="caution">
    <text evidence="1">The sequence shown here is derived from an EMBL/GenBank/DDBJ whole genome shotgun (WGS) entry which is preliminary data.</text>
</comment>
<evidence type="ECO:0000313" key="2">
    <source>
        <dbReference type="Proteomes" id="UP000317243"/>
    </source>
</evidence>